<organism evidence="2 3">
    <name type="scientific">Priapulus caudatus</name>
    <name type="common">Priapulid worm</name>
    <dbReference type="NCBI Taxonomy" id="37621"/>
    <lineage>
        <taxon>Eukaryota</taxon>
        <taxon>Metazoa</taxon>
        <taxon>Ecdysozoa</taxon>
        <taxon>Scalidophora</taxon>
        <taxon>Priapulida</taxon>
        <taxon>Priapulimorpha</taxon>
        <taxon>Priapulimorphida</taxon>
        <taxon>Priapulidae</taxon>
        <taxon>Priapulus</taxon>
    </lineage>
</organism>
<gene>
    <name evidence="3" type="primary">LOC106818534</name>
</gene>
<evidence type="ECO:0000313" key="2">
    <source>
        <dbReference type="Proteomes" id="UP000695022"/>
    </source>
</evidence>
<protein>
    <submittedName>
        <fullName evidence="3">Uncharacterized protein LOC106818534</fullName>
    </submittedName>
</protein>
<dbReference type="PROSITE" id="PS00141">
    <property type="entry name" value="ASP_PROTEASE"/>
    <property type="match status" value="1"/>
</dbReference>
<dbReference type="Proteomes" id="UP000695022">
    <property type="component" value="Unplaced"/>
</dbReference>
<proteinExistence type="predicted"/>
<feature type="region of interest" description="Disordered" evidence="1">
    <location>
        <begin position="203"/>
        <end position="258"/>
    </location>
</feature>
<feature type="compositionally biased region" description="Low complexity" evidence="1">
    <location>
        <begin position="226"/>
        <end position="236"/>
    </location>
</feature>
<keyword evidence="2" id="KW-1185">Reference proteome</keyword>
<dbReference type="PANTHER" id="PTHR33198:SF20">
    <property type="entry name" value="RETROTRANSPOSON GAG DOMAIN-CONTAINING PROTEIN"/>
    <property type="match status" value="1"/>
</dbReference>
<dbReference type="PANTHER" id="PTHR33198">
    <property type="entry name" value="ANK_REP_REGION DOMAIN-CONTAINING PROTEIN-RELATED"/>
    <property type="match status" value="1"/>
</dbReference>
<evidence type="ECO:0000256" key="1">
    <source>
        <dbReference type="SAM" id="MobiDB-lite"/>
    </source>
</evidence>
<dbReference type="RefSeq" id="XP_014678719.1">
    <property type="nucleotide sequence ID" value="XM_014823233.1"/>
</dbReference>
<dbReference type="InterPro" id="IPR001969">
    <property type="entry name" value="Aspartic_peptidase_AS"/>
</dbReference>
<sequence>MRCHRAHGEFLCSVEASTTTPADPTIMALPAFPAFEVNLDSNIGPRWEKWLTRFERLMTAMAITDVTRKRAMLLHYAGTDVDEIFDTLTIEEATGDATEYSVATAALNAYFTPKANTAFEVYNFRQATQKGGENMDAFATRLRQLAKSCGFADDKIEIANQIIFSCKSQSLRRRALRDNLNLDDLIKLARSLEISETQAKTVEASNSDTVNFMKDQHQSRDKRQQSRSNSQSYRRSQSSHHANGRSQSRRRPDNGSRRRNNTGKCYYCGYNLPHLNCPARGKTCAKCGKRDHFAQVCKSSSSNMDNPSHHQANVVSNVSNYEESDDEREYIWTATTRNSSRRLPSCSVKIGRTAIPVQMTIDSGASVNILDQATYDGFPERPPLESPSSRIYSYGSSKPLPVLGVVHQAVSYDSKTLDTKLHVVKGSGGNLLGCRAAQDLGILLLANAVQENPKSSTVPSHPTARKFPQLFDGIGKIKDKMVRLHIDEDVRPKQHVTAVNDYSRVQ</sequence>
<name>A0ABM1F2P8_PRICU</name>
<reference evidence="3" key="1">
    <citation type="submission" date="2025-08" db="UniProtKB">
        <authorList>
            <consortium name="RefSeq"/>
        </authorList>
    </citation>
    <scope>IDENTIFICATION</scope>
</reference>
<feature type="compositionally biased region" description="Basic and acidic residues" evidence="1">
    <location>
        <begin position="214"/>
        <end position="224"/>
    </location>
</feature>
<evidence type="ECO:0000313" key="3">
    <source>
        <dbReference type="RefSeq" id="XP_014678719.1"/>
    </source>
</evidence>
<accession>A0ABM1F2P8</accession>
<dbReference type="GeneID" id="106818534"/>